<dbReference type="KEGG" id="vg:26635348"/>
<reference evidence="2 3" key="1">
    <citation type="submission" date="2014-06" db="EMBL/GenBank/DDBJ databases">
        <authorList>
            <person name="Delgado B.M."/>
            <person name="Feathers C.T."/>
            <person name="Feeney M.S."/>
            <person name="Feuer K.L."/>
            <person name="Florin D.T."/>
            <person name="Gordon M.B."/>
            <person name="Gorman S.E."/>
            <person name="Grajales M."/>
            <person name="Heckman E.L."/>
            <person name="Juarez M.C."/>
            <person name="Kenna M.A."/>
            <person name="Mageeney C.M."/>
            <person name="Marzillier J.Y."/>
            <person name="Miller B.D."/>
            <person name="Schlegel J.L."/>
            <person name="So C.Y."/>
            <person name="Sternberg R.A."/>
            <person name="Ware V.C."/>
            <person name="Anders K.R."/>
            <person name="Braun M.A."/>
            <person name="Delesalle V.A."/>
            <person name="Hughes L.E."/>
            <person name="Bradley K.W."/>
            <person name="Barker L.P."/>
            <person name="Asai D.J."/>
            <person name="Bowman C.A."/>
            <person name="Russell D.A."/>
            <person name="Pope W.H."/>
            <person name="Jacobs-Sera D."/>
            <person name="Hendrix R.W."/>
            <person name="Hatfull G.F."/>
        </authorList>
    </citation>
    <scope>NUCLEOTIDE SEQUENCE [LARGE SCALE GENOMIC DNA]</scope>
</reference>
<dbReference type="Proteomes" id="UP000204370">
    <property type="component" value="Segment"/>
</dbReference>
<proteinExistence type="predicted"/>
<evidence type="ECO:0000256" key="1">
    <source>
        <dbReference type="SAM" id="MobiDB-lite"/>
    </source>
</evidence>
<protein>
    <submittedName>
        <fullName evidence="2">Uncharacterized protein</fullName>
    </submittedName>
</protein>
<dbReference type="GeneID" id="26635348"/>
<feature type="compositionally biased region" description="Basic and acidic residues" evidence="1">
    <location>
        <begin position="28"/>
        <end position="38"/>
    </location>
</feature>
<accession>A0A076YMW9</accession>
<gene>
    <name evidence="2" type="ORF">PBI_SWIRLEY_58</name>
</gene>
<organism evidence="2 3">
    <name type="scientific">Mycobacterium phage Swirley</name>
    <dbReference type="NCBI Taxonomy" id="1527534"/>
    <lineage>
        <taxon>Viruses</taxon>
        <taxon>Duplodnaviria</taxon>
        <taxon>Heunggongvirae</taxon>
        <taxon>Uroviricota</taxon>
        <taxon>Caudoviricetes</taxon>
        <taxon>Benedictvirus</taxon>
        <taxon>Benedictvirus swirley</taxon>
    </lineage>
</organism>
<evidence type="ECO:0000313" key="3">
    <source>
        <dbReference type="Proteomes" id="UP000204370"/>
    </source>
</evidence>
<feature type="region of interest" description="Disordered" evidence="1">
    <location>
        <begin position="1"/>
        <end position="50"/>
    </location>
</feature>
<keyword evidence="3" id="KW-1185">Reference proteome</keyword>
<dbReference type="EMBL" id="KM101118">
    <property type="protein sequence ID" value="AIK68923.1"/>
    <property type="molecule type" value="Genomic_DNA"/>
</dbReference>
<dbReference type="OrthoDB" id="27833at10239"/>
<evidence type="ECO:0000313" key="2">
    <source>
        <dbReference type="EMBL" id="AIK68923.1"/>
    </source>
</evidence>
<dbReference type="RefSeq" id="YP_009208943.1">
    <property type="nucleotide sequence ID" value="NC_028912.1"/>
</dbReference>
<name>A0A076YMW9_9CAUD</name>
<sequence>MPGPMSAPNGNGLITVSPEARRKAGRTGKTELVNERKERKAVKKTLKENL</sequence>